<evidence type="ECO:0000313" key="2">
    <source>
        <dbReference type="Proteomes" id="UP001154282"/>
    </source>
</evidence>
<dbReference type="EMBL" id="CAMGYJ010000007">
    <property type="protein sequence ID" value="CAI0447669.1"/>
    <property type="molecule type" value="Genomic_DNA"/>
</dbReference>
<organism evidence="1 2">
    <name type="scientific">Linum tenue</name>
    <dbReference type="NCBI Taxonomy" id="586396"/>
    <lineage>
        <taxon>Eukaryota</taxon>
        <taxon>Viridiplantae</taxon>
        <taxon>Streptophyta</taxon>
        <taxon>Embryophyta</taxon>
        <taxon>Tracheophyta</taxon>
        <taxon>Spermatophyta</taxon>
        <taxon>Magnoliopsida</taxon>
        <taxon>eudicotyledons</taxon>
        <taxon>Gunneridae</taxon>
        <taxon>Pentapetalae</taxon>
        <taxon>rosids</taxon>
        <taxon>fabids</taxon>
        <taxon>Malpighiales</taxon>
        <taxon>Linaceae</taxon>
        <taxon>Linum</taxon>
    </lineage>
</organism>
<dbReference type="AlphaFoldDB" id="A0AAV0MLJ3"/>
<name>A0AAV0MLJ3_9ROSI</name>
<comment type="caution">
    <text evidence="1">The sequence shown here is derived from an EMBL/GenBank/DDBJ whole genome shotgun (WGS) entry which is preliminary data.</text>
</comment>
<gene>
    <name evidence="1" type="ORF">LITE_LOCUS29487</name>
</gene>
<accession>A0AAV0MLJ3</accession>
<evidence type="ECO:0000313" key="1">
    <source>
        <dbReference type="EMBL" id="CAI0447669.1"/>
    </source>
</evidence>
<proteinExistence type="predicted"/>
<sequence>MCKGAPLASWSESGRIVPQKSSLHLSTDY</sequence>
<keyword evidence="2" id="KW-1185">Reference proteome</keyword>
<reference evidence="1" key="1">
    <citation type="submission" date="2022-08" db="EMBL/GenBank/DDBJ databases">
        <authorList>
            <person name="Gutierrez-Valencia J."/>
        </authorList>
    </citation>
    <scope>NUCLEOTIDE SEQUENCE</scope>
</reference>
<dbReference type="Proteomes" id="UP001154282">
    <property type="component" value="Unassembled WGS sequence"/>
</dbReference>
<protein>
    <submittedName>
        <fullName evidence="1">Uncharacterized protein</fullName>
    </submittedName>
</protein>